<evidence type="ECO:0000313" key="3">
    <source>
        <dbReference type="Proteomes" id="UP000198937"/>
    </source>
</evidence>
<evidence type="ECO:0000256" key="1">
    <source>
        <dbReference type="SAM" id="MobiDB-lite"/>
    </source>
</evidence>
<feature type="region of interest" description="Disordered" evidence="1">
    <location>
        <begin position="1"/>
        <end position="42"/>
    </location>
</feature>
<accession>A0A1C6UU24</accession>
<name>A0A1C6UU24_9ACTN</name>
<dbReference type="STRING" id="683228.GA0070617_3543"/>
<dbReference type="AlphaFoldDB" id="A0A1C6UU24"/>
<dbReference type="EMBL" id="FMIA01000002">
    <property type="protein sequence ID" value="SCL57501.1"/>
    <property type="molecule type" value="Genomic_DNA"/>
</dbReference>
<dbReference type="OrthoDB" id="3323334at2"/>
<evidence type="ECO:0000313" key="2">
    <source>
        <dbReference type="EMBL" id="SCL57501.1"/>
    </source>
</evidence>
<reference evidence="2 3" key="1">
    <citation type="submission" date="2016-06" db="EMBL/GenBank/DDBJ databases">
        <authorList>
            <person name="Kjaerup R.B."/>
            <person name="Dalgaard T.S."/>
            <person name="Juul-Madsen H.R."/>
        </authorList>
    </citation>
    <scope>NUCLEOTIDE SEQUENCE [LARGE SCALE GENOMIC DNA]</scope>
    <source>
        <strain evidence="2 3">DSM 45577</strain>
    </source>
</reference>
<proteinExistence type="predicted"/>
<protein>
    <submittedName>
        <fullName evidence="2">Sporadically distributed protein, TIGR04141 family</fullName>
    </submittedName>
</protein>
<feature type="compositionally biased region" description="Basic residues" evidence="1">
    <location>
        <begin position="7"/>
        <end position="24"/>
    </location>
</feature>
<dbReference type="Pfam" id="PF19614">
    <property type="entry name" value="DUF6119"/>
    <property type="match status" value="1"/>
</dbReference>
<sequence>MDSSTRPPRKRSTTRPAVNRRRRRADGPPPDQPALFDHQPHRPDTYLTTVYRLDTAPTMAGLRRALHHPYLREKGFTATPRRVAGRPALLVDGVVRQPRAEYCDVIARLTGHDIALGHSSGGSVLLLAVDDRVYALTYGTLGRHMIDPSAIDRGFGIEFAVRALLPDHIRQVRRRVLGASGRVDRSQVPGGQPIRWYTIDKWNELVGQVAGQVDNPRLADCRRTGRPTLVEGSDSLRIRLCTEPDGLLADLREIDRVCRQESPLSDLEFITQLRPLRSDDPRMKELRDAVDERLGLANPPAFGLAVPGPLLGEIEQVRSYRIRIARSRRPATSTTELDLDAVLAHTRRVPDGRRWTGLQATDSLTLCTDEAGKETITTTPLSRWLTAEVPVGAHRLLLHEGTWYEMGAGHQRFLREEIERLLDRPASLVLPAWPTGMPEKDYNDRVAGVLPGFVPLDRKLLRTAQHRHGFEACDLLGPDDELIHVKRAKGSSPLSHLFAQGVTSVDALCHQHDARTRFVETVRRQQPGRSIDESFRPRKVVYGIALDPGRALTVTDLYTFAQVALYHAAKTLRVEGVDVEVVSILPR</sequence>
<dbReference type="NCBIfam" id="TIGR04141">
    <property type="entry name" value="TIGR04141 family sporadically distributed protein"/>
    <property type="match status" value="1"/>
</dbReference>
<dbReference type="Proteomes" id="UP000198937">
    <property type="component" value="Unassembled WGS sequence"/>
</dbReference>
<gene>
    <name evidence="2" type="ORF">GA0070617_3543</name>
</gene>
<dbReference type="InterPro" id="IPR026487">
    <property type="entry name" value="CHP04141"/>
</dbReference>
<keyword evidence="3" id="KW-1185">Reference proteome</keyword>
<organism evidence="2 3">
    <name type="scientific">Micromonospora yangpuensis</name>
    <dbReference type="NCBI Taxonomy" id="683228"/>
    <lineage>
        <taxon>Bacteria</taxon>
        <taxon>Bacillati</taxon>
        <taxon>Actinomycetota</taxon>
        <taxon>Actinomycetes</taxon>
        <taxon>Micromonosporales</taxon>
        <taxon>Micromonosporaceae</taxon>
        <taxon>Micromonospora</taxon>
    </lineage>
</organism>